<reference evidence="1" key="1">
    <citation type="submission" date="2021-01" db="EMBL/GenBank/DDBJ databases">
        <title>Phytophthora aleatoria, a newly-described species from Pinus radiata is distinct from Phytophthora cactorum isolates based on comparative genomics.</title>
        <authorList>
            <person name="Mcdougal R."/>
            <person name="Panda P."/>
            <person name="Williams N."/>
            <person name="Studholme D.J."/>
        </authorList>
    </citation>
    <scope>NUCLEOTIDE SEQUENCE</scope>
    <source>
        <strain evidence="1">NZFS 3830</strain>
    </source>
</reference>
<evidence type="ECO:0000313" key="1">
    <source>
        <dbReference type="EMBL" id="KAG6946177.1"/>
    </source>
</evidence>
<proteinExistence type="predicted"/>
<evidence type="ECO:0000313" key="2">
    <source>
        <dbReference type="Proteomes" id="UP000688947"/>
    </source>
</evidence>
<organism evidence="1 2">
    <name type="scientific">Phytophthora cactorum</name>
    <dbReference type="NCBI Taxonomy" id="29920"/>
    <lineage>
        <taxon>Eukaryota</taxon>
        <taxon>Sar</taxon>
        <taxon>Stramenopiles</taxon>
        <taxon>Oomycota</taxon>
        <taxon>Peronosporomycetes</taxon>
        <taxon>Peronosporales</taxon>
        <taxon>Peronosporaceae</taxon>
        <taxon>Phytophthora</taxon>
    </lineage>
</organism>
<sequence>MDLEWEPHFCCQQDKQLVTNQLSSFRSTLSSLGICKFDKNCCFSMRFSHCEVVV</sequence>
<protein>
    <submittedName>
        <fullName evidence="1">Uncharacterized protein</fullName>
    </submittedName>
</protein>
<comment type="caution">
    <text evidence="1">The sequence shown here is derived from an EMBL/GenBank/DDBJ whole genome shotgun (WGS) entry which is preliminary data.</text>
</comment>
<gene>
    <name evidence="1" type="ORF">JG687_00016857</name>
</gene>
<accession>A0A8T1TUR9</accession>
<dbReference type="AlphaFoldDB" id="A0A8T1TUR9"/>
<name>A0A8T1TUR9_9STRA</name>
<dbReference type="Proteomes" id="UP000688947">
    <property type="component" value="Unassembled WGS sequence"/>
</dbReference>
<dbReference type="EMBL" id="JAENGZ010001802">
    <property type="protein sequence ID" value="KAG6946177.1"/>
    <property type="molecule type" value="Genomic_DNA"/>
</dbReference>